<feature type="transmembrane region" description="Helical" evidence="2">
    <location>
        <begin position="26"/>
        <end position="45"/>
    </location>
</feature>
<sequence>MPLIDIGITQGEYWKGSGKGGGQVGYWVYIVFVCIFGILGLDHLLLRSPMTFLLKLVTMIPLLGFWWLYDIAQATGEWEFIKEHGIGIPLYGPMGIGKGMFINESATNLSPPDIPRPWIFIGYVFLTMLFSMFPLNKIVVGDYVGAAAQLLMYFPGMLFFGIGVFLAIGWGFYDLYRIFFDTRGVLEKGVARIPPATWWPFKMDPYAKRASLGPLKNDPDKPTLLGKILALPGQAVDATGAAIKGVGEGVAAIGKGTGQAVGAVAGATGEVVAGGITAVKGVTVDVVQAGAQAAQTTAAVAADTAKKVLTTGGDVADAAGGVAIQGATAATKVVTLLPKIGAAMEAASKQKGGAMIQGDASISSSVLLFSVGLLAACGYVMYAFRKTMDEARNDRQDDSPPDPSAVRKSSKADR</sequence>
<keyword evidence="2" id="KW-0472">Membrane</keyword>
<organism evidence="3">
    <name type="scientific">viral metagenome</name>
    <dbReference type="NCBI Taxonomy" id="1070528"/>
    <lineage>
        <taxon>unclassified sequences</taxon>
        <taxon>metagenomes</taxon>
        <taxon>organismal metagenomes</taxon>
    </lineage>
</organism>
<proteinExistence type="predicted"/>
<reference evidence="3" key="1">
    <citation type="journal article" date="2020" name="Nature">
        <title>Giant virus diversity and host interactions through global metagenomics.</title>
        <authorList>
            <person name="Schulz F."/>
            <person name="Roux S."/>
            <person name="Paez-Espino D."/>
            <person name="Jungbluth S."/>
            <person name="Walsh D.A."/>
            <person name="Denef V.J."/>
            <person name="McMahon K.D."/>
            <person name="Konstantinidis K.T."/>
            <person name="Eloe-Fadrosh E.A."/>
            <person name="Kyrpides N.C."/>
            <person name="Woyke T."/>
        </authorList>
    </citation>
    <scope>NUCLEOTIDE SEQUENCE</scope>
    <source>
        <strain evidence="3">GVMAG-S-1101171-110</strain>
    </source>
</reference>
<evidence type="ECO:0008006" key="4">
    <source>
        <dbReference type="Google" id="ProtNLM"/>
    </source>
</evidence>
<feature type="transmembrane region" description="Helical" evidence="2">
    <location>
        <begin position="366"/>
        <end position="384"/>
    </location>
</feature>
<dbReference type="EMBL" id="MN740800">
    <property type="protein sequence ID" value="QHU12471.1"/>
    <property type="molecule type" value="Genomic_DNA"/>
</dbReference>
<evidence type="ECO:0000256" key="2">
    <source>
        <dbReference type="SAM" id="Phobius"/>
    </source>
</evidence>
<feature type="transmembrane region" description="Helical" evidence="2">
    <location>
        <begin position="118"/>
        <end position="138"/>
    </location>
</feature>
<feature type="transmembrane region" description="Helical" evidence="2">
    <location>
        <begin position="52"/>
        <end position="69"/>
    </location>
</feature>
<protein>
    <recommendedName>
        <fullName evidence="4">TM2 domain-containing protein</fullName>
    </recommendedName>
</protein>
<evidence type="ECO:0000256" key="1">
    <source>
        <dbReference type="SAM" id="MobiDB-lite"/>
    </source>
</evidence>
<feature type="transmembrane region" description="Helical" evidence="2">
    <location>
        <begin position="150"/>
        <end position="173"/>
    </location>
</feature>
<keyword evidence="2" id="KW-0812">Transmembrane</keyword>
<dbReference type="AlphaFoldDB" id="A0A6C0K5P0"/>
<name>A0A6C0K5P0_9ZZZZ</name>
<evidence type="ECO:0000313" key="3">
    <source>
        <dbReference type="EMBL" id="QHU12471.1"/>
    </source>
</evidence>
<feature type="region of interest" description="Disordered" evidence="1">
    <location>
        <begin position="391"/>
        <end position="414"/>
    </location>
</feature>
<keyword evidence="2" id="KW-1133">Transmembrane helix</keyword>
<accession>A0A6C0K5P0</accession>